<dbReference type="Ensembl" id="ENSPLOT00000022215.1">
    <property type="protein sequence ID" value="ENSPLOP00000020097.1"/>
    <property type="gene ID" value="ENSPLOG00000014706.1"/>
</dbReference>
<feature type="signal peptide" evidence="5">
    <location>
        <begin position="1"/>
        <end position="28"/>
    </location>
</feature>
<comment type="similarity">
    <text evidence="1 4">Belongs to the universal ribosomal protein uL14 family.</text>
</comment>
<dbReference type="GeneTree" id="ENSGT00390000004690"/>
<evidence type="ECO:0000256" key="1">
    <source>
        <dbReference type="ARBA" id="ARBA00010745"/>
    </source>
</evidence>
<protein>
    <recommendedName>
        <fullName evidence="8">60S ribosomal protein L23</fullName>
    </recommendedName>
</protein>
<dbReference type="Pfam" id="PF00238">
    <property type="entry name" value="Ribosomal_L14"/>
    <property type="match status" value="1"/>
</dbReference>
<dbReference type="GO" id="GO:0006412">
    <property type="term" value="P:translation"/>
    <property type="evidence" value="ECO:0007669"/>
    <property type="project" value="InterPro"/>
</dbReference>
<evidence type="ECO:0000256" key="4">
    <source>
        <dbReference type="RuleBase" id="RU003949"/>
    </source>
</evidence>
<dbReference type="InterPro" id="IPR036853">
    <property type="entry name" value="Ribosomal_uL14_sf"/>
</dbReference>
<keyword evidence="2 4" id="KW-0689">Ribosomal protein</keyword>
<evidence type="ECO:0000313" key="7">
    <source>
        <dbReference type="Proteomes" id="UP000694399"/>
    </source>
</evidence>
<reference evidence="6" key="1">
    <citation type="journal article" date="2019" name="bioRxiv">
        <title>Long live the king: chromosome-level assembly of the lion (Panthera leo) using linked-read, Hi-C, and long read data.</title>
        <authorList>
            <person name="Armstrong E.E."/>
            <person name="Taylor R.W."/>
            <person name="Miller D.E."/>
            <person name="Kaelin C."/>
            <person name="Barsh G."/>
            <person name="Hadly E.A."/>
            <person name="Petrov D."/>
        </authorList>
    </citation>
    <scope>NUCLEOTIDE SEQUENCE [LARGE SCALE GENOMIC DNA]</scope>
</reference>
<evidence type="ECO:0000256" key="5">
    <source>
        <dbReference type="SAM" id="SignalP"/>
    </source>
</evidence>
<evidence type="ECO:0000256" key="2">
    <source>
        <dbReference type="ARBA" id="ARBA00022980"/>
    </source>
</evidence>
<keyword evidence="3 4" id="KW-0687">Ribonucleoprotein</keyword>
<dbReference type="GO" id="GO:0070180">
    <property type="term" value="F:large ribosomal subunit rRNA binding"/>
    <property type="evidence" value="ECO:0007669"/>
    <property type="project" value="TreeGrafter"/>
</dbReference>
<evidence type="ECO:0000256" key="3">
    <source>
        <dbReference type="ARBA" id="ARBA00023274"/>
    </source>
</evidence>
<keyword evidence="5" id="KW-0732">Signal</keyword>
<sequence>MLKQGCGGCSGLTFEISLGLLIAAMIKCADNTGVENLSIISVKGTKGPLNRLPTADVGDTVMAMVKKGEPELRKKVHPAVVIRQRKSYWKKMACFSILKVMGLIVNNTEYLLHGRNSVNIP</sequence>
<dbReference type="PANTHER" id="PTHR11761:SF24">
    <property type="entry name" value="60S RIBOSOMAL PROTEIN L23"/>
    <property type="match status" value="1"/>
</dbReference>
<reference evidence="6" key="3">
    <citation type="submission" date="2025-09" db="UniProtKB">
        <authorList>
            <consortium name="Ensembl"/>
        </authorList>
    </citation>
    <scope>IDENTIFICATION</scope>
</reference>
<dbReference type="Gene3D" id="2.40.150.20">
    <property type="entry name" value="Ribosomal protein L14"/>
    <property type="match status" value="1"/>
</dbReference>
<proteinExistence type="inferred from homology"/>
<dbReference type="InterPro" id="IPR000218">
    <property type="entry name" value="Ribosomal_uL14"/>
</dbReference>
<feature type="chain" id="PRO_5034624019" description="60S ribosomal protein L23" evidence="5">
    <location>
        <begin position="29"/>
        <end position="121"/>
    </location>
</feature>
<dbReference type="SUPFAM" id="SSF50193">
    <property type="entry name" value="Ribosomal protein L14"/>
    <property type="match status" value="1"/>
</dbReference>
<dbReference type="Proteomes" id="UP000694399">
    <property type="component" value="Chromosome D2"/>
</dbReference>
<evidence type="ECO:0008006" key="8">
    <source>
        <dbReference type="Google" id="ProtNLM"/>
    </source>
</evidence>
<dbReference type="PANTHER" id="PTHR11761">
    <property type="entry name" value="50S/60S RIBOSOMAL PROTEIN L14/L23"/>
    <property type="match status" value="1"/>
</dbReference>
<organism evidence="6 7">
    <name type="scientific">Panthera leo</name>
    <name type="common">Lion</name>
    <dbReference type="NCBI Taxonomy" id="9689"/>
    <lineage>
        <taxon>Eukaryota</taxon>
        <taxon>Metazoa</taxon>
        <taxon>Chordata</taxon>
        <taxon>Craniata</taxon>
        <taxon>Vertebrata</taxon>
        <taxon>Euteleostomi</taxon>
        <taxon>Mammalia</taxon>
        <taxon>Eutheria</taxon>
        <taxon>Laurasiatheria</taxon>
        <taxon>Carnivora</taxon>
        <taxon>Feliformia</taxon>
        <taxon>Felidae</taxon>
        <taxon>Pantherinae</taxon>
        <taxon>Panthera</taxon>
    </lineage>
</organism>
<accession>A0A8C8XJQ9</accession>
<dbReference type="GO" id="GO:0003735">
    <property type="term" value="F:structural constituent of ribosome"/>
    <property type="evidence" value="ECO:0007669"/>
    <property type="project" value="InterPro"/>
</dbReference>
<name>A0A8C8XJQ9_PANLE</name>
<keyword evidence="7" id="KW-1185">Reference proteome</keyword>
<dbReference type="OMA" id="KSYWKKM"/>
<dbReference type="GO" id="GO:0022625">
    <property type="term" value="C:cytosolic large ribosomal subunit"/>
    <property type="evidence" value="ECO:0007669"/>
    <property type="project" value="TreeGrafter"/>
</dbReference>
<dbReference type="SMART" id="SM01374">
    <property type="entry name" value="Ribosomal_L14"/>
    <property type="match status" value="1"/>
</dbReference>
<evidence type="ECO:0000313" key="6">
    <source>
        <dbReference type="Ensembl" id="ENSPLOP00000020097.1"/>
    </source>
</evidence>
<reference evidence="6" key="2">
    <citation type="submission" date="2025-08" db="UniProtKB">
        <authorList>
            <consortium name="Ensembl"/>
        </authorList>
    </citation>
    <scope>IDENTIFICATION</scope>
</reference>
<dbReference type="AlphaFoldDB" id="A0A8C8XJQ9"/>